<organism evidence="9 10">
    <name type="scientific">Candidatus Nitronauta litoralis</name>
    <dbReference type="NCBI Taxonomy" id="2705533"/>
    <lineage>
        <taxon>Bacteria</taxon>
        <taxon>Pseudomonadati</taxon>
        <taxon>Nitrospinota/Tectimicrobiota group</taxon>
        <taxon>Nitrospinota</taxon>
        <taxon>Nitrospinia</taxon>
        <taxon>Nitrospinales</taxon>
        <taxon>Nitrospinaceae</taxon>
        <taxon>Candidatus Nitronauta</taxon>
    </lineage>
</organism>
<name>A0A7T0FYH2_9BACT</name>
<dbReference type="InterPro" id="IPR002616">
    <property type="entry name" value="tRNA_ribo_trans-like"/>
</dbReference>
<keyword evidence="7" id="KW-0862">Zinc</keyword>
<keyword evidence="5 7" id="KW-0671">Queuosine biosynthesis</keyword>
<feature type="binding site" evidence="7">
    <location>
        <position position="146"/>
    </location>
    <ligand>
        <name>substrate</name>
    </ligand>
</feature>
<comment type="pathway">
    <text evidence="1 7">tRNA modification; tRNA-queuosine biosynthesis.</text>
</comment>
<dbReference type="Pfam" id="PF01702">
    <property type="entry name" value="TGT"/>
    <property type="match status" value="1"/>
</dbReference>
<feature type="region of interest" description="RNA binding; important for wobble base 34 recognition" evidence="7">
    <location>
        <begin position="270"/>
        <end position="274"/>
    </location>
</feature>
<evidence type="ECO:0000256" key="7">
    <source>
        <dbReference type="HAMAP-Rule" id="MF_00168"/>
    </source>
</evidence>
<comment type="cofactor">
    <cofactor evidence="7">
        <name>Zn(2+)</name>
        <dbReference type="ChEBI" id="CHEBI:29105"/>
    </cofactor>
    <text evidence="7">Binds 1 zinc ion per subunit.</text>
</comment>
<feature type="binding site" evidence="7">
    <location>
        <position position="303"/>
    </location>
    <ligand>
        <name>Zn(2+)</name>
        <dbReference type="ChEBI" id="CHEBI:29105"/>
    </ligand>
</feature>
<evidence type="ECO:0000256" key="5">
    <source>
        <dbReference type="ARBA" id="ARBA00022785"/>
    </source>
</evidence>
<evidence type="ECO:0000256" key="3">
    <source>
        <dbReference type="ARBA" id="ARBA00022679"/>
    </source>
</evidence>
<dbReference type="AlphaFoldDB" id="A0A7T0FYH2"/>
<dbReference type="NCBIfam" id="TIGR00430">
    <property type="entry name" value="Q_tRNA_tgt"/>
    <property type="match status" value="1"/>
</dbReference>
<dbReference type="InterPro" id="IPR004803">
    <property type="entry name" value="TGT"/>
</dbReference>
<protein>
    <recommendedName>
        <fullName evidence="7">Queuine tRNA-ribosyltransferase</fullName>
        <ecNumber evidence="7">2.4.2.29</ecNumber>
    </recommendedName>
    <alternativeName>
        <fullName evidence="7">Guanine insertion enzyme</fullName>
    </alternativeName>
    <alternativeName>
        <fullName evidence="7">tRNA-guanine transglycosylase</fullName>
    </alternativeName>
</protein>
<dbReference type="GO" id="GO:0008616">
    <property type="term" value="P:tRNA queuosine(34) biosynthetic process"/>
    <property type="evidence" value="ECO:0007669"/>
    <property type="project" value="UniProtKB-UniRule"/>
</dbReference>
<dbReference type="Proteomes" id="UP000594688">
    <property type="component" value="Chromosome"/>
</dbReference>
<sequence>MIRFELIKKHKHSRARLGKLITPHGEIDTPIFMPVGTQATVKALTPREVKDCGAQIILGNTYHLYLRPGHNTVRKLGGLHQFMNWAGPILTDSGGFQVFSLNTLAKINEEGATFKSHLDGSSHLLTPELSIEIQQSLGSDIAMVLDEPAPHDADLKVARDSLERSARWAKRCKEVPQREGQSLFGIVQGGMHPELRRESVERTVEVGFPGYAIGGLSVGEEKSIMLEMAEFTAPLLPENAPRYLMGVGPPDDLMACTLMGIDMFDCVMPTRNARNGTLFTSQGKVNIRNAIHKEDASPLDPECACETCQNYSRAYLRHLFMADEILAYRLNTLHNVAFFLNWMERIREAIREDRPIDWRYPQEIKNPI</sequence>
<dbReference type="UniPathway" id="UPA00392"/>
<feature type="region of interest" description="RNA binding" evidence="7">
    <location>
        <begin position="246"/>
        <end position="252"/>
    </location>
</feature>
<dbReference type="NCBIfam" id="TIGR00449">
    <property type="entry name" value="tgt_general"/>
    <property type="match status" value="1"/>
</dbReference>
<dbReference type="InterPro" id="IPR050076">
    <property type="entry name" value="ArchSynthase1/Queuine_TRR"/>
</dbReference>
<comment type="function">
    <text evidence="7">Catalyzes the base-exchange of a guanine (G) residue with the queuine precursor 7-aminomethyl-7-deazaguanine (PreQ1) at position 34 (anticodon wobble position) in tRNAs with GU(N) anticodons (tRNA-Asp, -Asn, -His and -Tyr). Catalysis occurs through a double-displacement mechanism. The nucleophile active site attacks the C1' of nucleotide 34 to detach the guanine base from the RNA, forming a covalent enzyme-RNA intermediate. The proton acceptor active site deprotonates the incoming PreQ1, allowing a nucleophilic attack on the C1' of the ribose to form the product. After dissociation, two additional enzymatic reactions on the tRNA convert PreQ1 to queuine (Q), resulting in the hypermodified nucleoside queuosine (7-(((4,5-cis-dihydroxy-2-cyclopenten-1-yl)amino)methyl)-7-deazaguanosine).</text>
</comment>
<dbReference type="PANTHER" id="PTHR46499">
    <property type="entry name" value="QUEUINE TRNA-RIBOSYLTRANSFERASE"/>
    <property type="match status" value="1"/>
</dbReference>
<dbReference type="EC" id="2.4.2.29" evidence="7"/>
<feature type="active site" description="Proton acceptor" evidence="7">
    <location>
        <position position="92"/>
    </location>
</feature>
<dbReference type="KEGG" id="nli:G3M70_00855"/>
<keyword evidence="4 7" id="KW-0819">tRNA processing</keyword>
<comment type="similarity">
    <text evidence="7">Belongs to the queuine tRNA-ribosyltransferase family.</text>
</comment>
<evidence type="ECO:0000256" key="4">
    <source>
        <dbReference type="ARBA" id="ARBA00022694"/>
    </source>
</evidence>
<dbReference type="HAMAP" id="MF_00168">
    <property type="entry name" value="Q_tRNA_Tgt"/>
    <property type="match status" value="1"/>
</dbReference>
<feature type="domain" description="tRNA-guanine(15) transglycosylase-like" evidence="8">
    <location>
        <begin position="14"/>
        <end position="354"/>
    </location>
</feature>
<keyword evidence="3 7" id="KW-0808">Transferase</keyword>
<feature type="binding site" evidence="7">
    <location>
        <begin position="92"/>
        <end position="96"/>
    </location>
    <ligand>
        <name>substrate</name>
    </ligand>
</feature>
<gene>
    <name evidence="7 9" type="primary">tgt</name>
    <name evidence="9" type="ORF">G3M70_00855</name>
</gene>
<comment type="catalytic activity">
    <reaction evidence="6 7">
        <text>7-aminomethyl-7-carbaguanine + guanosine(34) in tRNA = 7-aminomethyl-7-carbaguanosine(34) in tRNA + guanine</text>
        <dbReference type="Rhea" id="RHEA:24104"/>
        <dbReference type="Rhea" id="RHEA-COMP:10341"/>
        <dbReference type="Rhea" id="RHEA-COMP:10342"/>
        <dbReference type="ChEBI" id="CHEBI:16235"/>
        <dbReference type="ChEBI" id="CHEBI:58703"/>
        <dbReference type="ChEBI" id="CHEBI:74269"/>
        <dbReference type="ChEBI" id="CHEBI:82833"/>
        <dbReference type="EC" id="2.4.2.29"/>
    </reaction>
</comment>
<feature type="binding site" evidence="7">
    <location>
        <position position="215"/>
    </location>
    <ligand>
        <name>substrate</name>
    </ligand>
</feature>
<proteinExistence type="inferred from homology"/>
<evidence type="ECO:0000256" key="2">
    <source>
        <dbReference type="ARBA" id="ARBA00022676"/>
    </source>
</evidence>
<feature type="binding site" evidence="7">
    <location>
        <position position="308"/>
    </location>
    <ligand>
        <name>Zn(2+)</name>
        <dbReference type="ChEBI" id="CHEBI:29105"/>
    </ligand>
</feature>
<dbReference type="InterPro" id="IPR036511">
    <property type="entry name" value="TGT-like_sf"/>
</dbReference>
<evidence type="ECO:0000256" key="6">
    <source>
        <dbReference type="ARBA" id="ARBA00050112"/>
    </source>
</evidence>
<dbReference type="GO" id="GO:0008479">
    <property type="term" value="F:tRNA-guanosine(34) queuine transglycosylase activity"/>
    <property type="evidence" value="ECO:0007669"/>
    <property type="project" value="UniProtKB-UniRule"/>
</dbReference>
<dbReference type="FunFam" id="3.20.20.105:FF:000001">
    <property type="entry name" value="Queuine tRNA-ribosyltransferase"/>
    <property type="match status" value="1"/>
</dbReference>
<dbReference type="SUPFAM" id="SSF51713">
    <property type="entry name" value="tRNA-guanine transglycosylase"/>
    <property type="match status" value="1"/>
</dbReference>
<accession>A0A7T0FYH2</accession>
<evidence type="ECO:0000313" key="9">
    <source>
        <dbReference type="EMBL" id="QPJ60515.1"/>
    </source>
</evidence>
<dbReference type="PANTHER" id="PTHR46499:SF1">
    <property type="entry name" value="QUEUINE TRNA-RIBOSYLTRANSFERASE"/>
    <property type="match status" value="1"/>
</dbReference>
<dbReference type="Gene3D" id="3.20.20.105">
    <property type="entry name" value="Queuine tRNA-ribosyltransferase-like"/>
    <property type="match status" value="1"/>
</dbReference>
<feature type="binding site" evidence="7">
    <location>
        <position position="334"/>
    </location>
    <ligand>
        <name>Zn(2+)</name>
        <dbReference type="ChEBI" id="CHEBI:29105"/>
    </ligand>
</feature>
<feature type="binding site" evidence="7">
    <location>
        <position position="188"/>
    </location>
    <ligand>
        <name>substrate</name>
    </ligand>
</feature>
<keyword evidence="7" id="KW-0479">Metal-binding</keyword>
<dbReference type="EMBL" id="CP048685">
    <property type="protein sequence ID" value="QPJ60515.1"/>
    <property type="molecule type" value="Genomic_DNA"/>
</dbReference>
<evidence type="ECO:0000256" key="1">
    <source>
        <dbReference type="ARBA" id="ARBA00004691"/>
    </source>
</evidence>
<evidence type="ECO:0000313" key="10">
    <source>
        <dbReference type="Proteomes" id="UP000594688"/>
    </source>
</evidence>
<dbReference type="GO" id="GO:0046872">
    <property type="term" value="F:metal ion binding"/>
    <property type="evidence" value="ECO:0007669"/>
    <property type="project" value="UniProtKB-KW"/>
</dbReference>
<feature type="active site" description="Nucleophile" evidence="7">
    <location>
        <position position="265"/>
    </location>
</feature>
<dbReference type="GO" id="GO:0005829">
    <property type="term" value="C:cytosol"/>
    <property type="evidence" value="ECO:0007669"/>
    <property type="project" value="TreeGrafter"/>
</dbReference>
<keyword evidence="2 7" id="KW-0328">Glycosyltransferase</keyword>
<evidence type="ECO:0000259" key="8">
    <source>
        <dbReference type="Pfam" id="PF01702"/>
    </source>
</evidence>
<feature type="binding site" evidence="7">
    <location>
        <position position="305"/>
    </location>
    <ligand>
        <name>Zn(2+)</name>
        <dbReference type="ChEBI" id="CHEBI:29105"/>
    </ligand>
</feature>
<comment type="subunit">
    <text evidence="7">Homodimer. Within each dimer, one monomer is responsible for RNA recognition and catalysis, while the other monomer binds to the replacement base PreQ1.</text>
</comment>
<reference evidence="9 10" key="1">
    <citation type="submission" date="2020-02" db="EMBL/GenBank/DDBJ databases">
        <title>Genomic and physiological characterization of two novel Nitrospinaceae genera.</title>
        <authorList>
            <person name="Mueller A.J."/>
            <person name="Jung M.-Y."/>
            <person name="Strachan C.R."/>
            <person name="Herbold C.W."/>
            <person name="Kirkegaard R.H."/>
            <person name="Daims H."/>
        </authorList>
    </citation>
    <scope>NUCLEOTIDE SEQUENCE [LARGE SCALE GENOMIC DNA]</scope>
    <source>
        <strain evidence="9">EB</strain>
    </source>
</reference>